<feature type="transmembrane region" description="Helical" evidence="1">
    <location>
        <begin position="12"/>
        <end position="32"/>
    </location>
</feature>
<dbReference type="PANTHER" id="PTHR13568">
    <property type="entry name" value="FAM11A, B PROTEIN"/>
    <property type="match status" value="1"/>
</dbReference>
<dbReference type="EMBL" id="JADBJN010000004">
    <property type="protein sequence ID" value="KAG5666967.1"/>
    <property type="molecule type" value="Genomic_DNA"/>
</dbReference>
<evidence type="ECO:0000313" key="2">
    <source>
        <dbReference type="EMBL" id="KAG5666967.1"/>
    </source>
</evidence>
<proteinExistence type="predicted"/>
<sequence length="344" mass="39742">MNLQSLFQDFNISKFVVYTSLLTFVILFSLKLDDFIQIAYVYIFMPLWIWKSLVIVGSFVGTVVFLKNPQYRHEADSYIQFKSMLISLSLHLILLMFEFLLCDRLTNGKHLWILVFIPLIVSSIVSVFFCIWAIKQQNDRSFELELFLSVNALQFVFIPLKLDGFISWSWEIVFVPLWILLCLSLVMMLYSLIFCSILIRTPEMNLQQRQNAINSAISNILVLPILVFQILLADKLDNDNGLPYTLIAIPLMVTLFALVLLSFCSKGSCNKFWFGMRKSNFFLNMLGEYGNISITYSRRSNNVNVENGEVNNSNGTQQIDERRFVDKKAAAVPIIPHYIIETPD</sequence>
<organism evidence="2 3">
    <name type="scientific">Polypedilum vanderplanki</name>
    <name type="common">Sleeping chironomid midge</name>
    <dbReference type="NCBI Taxonomy" id="319348"/>
    <lineage>
        <taxon>Eukaryota</taxon>
        <taxon>Metazoa</taxon>
        <taxon>Ecdysozoa</taxon>
        <taxon>Arthropoda</taxon>
        <taxon>Hexapoda</taxon>
        <taxon>Insecta</taxon>
        <taxon>Pterygota</taxon>
        <taxon>Neoptera</taxon>
        <taxon>Endopterygota</taxon>
        <taxon>Diptera</taxon>
        <taxon>Nematocera</taxon>
        <taxon>Chironomoidea</taxon>
        <taxon>Chironomidae</taxon>
        <taxon>Chironominae</taxon>
        <taxon>Polypedilum</taxon>
        <taxon>Polypedilum</taxon>
    </lineage>
</organism>
<keyword evidence="1" id="KW-1133">Transmembrane helix</keyword>
<dbReference type="Proteomes" id="UP001107558">
    <property type="component" value="Chromosome 4"/>
</dbReference>
<dbReference type="Pfam" id="PF10269">
    <property type="entry name" value="Tmemb_185A"/>
    <property type="match status" value="1"/>
</dbReference>
<dbReference type="PANTHER" id="PTHR13568:SF6">
    <property type="entry name" value="TRANSMEMBRANE PROTEIN 185A"/>
    <property type="match status" value="1"/>
</dbReference>
<protein>
    <submittedName>
        <fullName evidence="2">Uncharacterized protein</fullName>
    </submittedName>
</protein>
<feature type="transmembrane region" description="Helical" evidence="1">
    <location>
        <begin position="146"/>
        <end position="166"/>
    </location>
</feature>
<dbReference type="OrthoDB" id="72976at2759"/>
<evidence type="ECO:0000256" key="1">
    <source>
        <dbReference type="SAM" id="Phobius"/>
    </source>
</evidence>
<keyword evidence="3" id="KW-1185">Reference proteome</keyword>
<feature type="transmembrane region" description="Helical" evidence="1">
    <location>
        <begin position="78"/>
        <end position="99"/>
    </location>
</feature>
<feature type="transmembrane region" description="Helical" evidence="1">
    <location>
        <begin position="111"/>
        <end position="134"/>
    </location>
</feature>
<gene>
    <name evidence="2" type="ORF">PVAND_014971</name>
</gene>
<name>A0A9J6BBA9_POLVA</name>
<feature type="transmembrane region" description="Helical" evidence="1">
    <location>
        <begin position="211"/>
        <end position="232"/>
    </location>
</feature>
<evidence type="ECO:0000313" key="3">
    <source>
        <dbReference type="Proteomes" id="UP001107558"/>
    </source>
</evidence>
<reference evidence="2" key="1">
    <citation type="submission" date="2021-03" db="EMBL/GenBank/DDBJ databases">
        <title>Chromosome level genome of the anhydrobiotic midge Polypedilum vanderplanki.</title>
        <authorList>
            <person name="Yoshida Y."/>
            <person name="Kikawada T."/>
            <person name="Gusev O."/>
        </authorList>
    </citation>
    <scope>NUCLEOTIDE SEQUENCE</scope>
    <source>
        <strain evidence="2">NIAS01</strain>
        <tissue evidence="2">Whole body or cell culture</tissue>
    </source>
</reference>
<dbReference type="AlphaFoldDB" id="A0A9J6BBA9"/>
<feature type="transmembrane region" description="Helical" evidence="1">
    <location>
        <begin position="172"/>
        <end position="199"/>
    </location>
</feature>
<keyword evidence="1" id="KW-0812">Transmembrane</keyword>
<feature type="transmembrane region" description="Helical" evidence="1">
    <location>
        <begin position="244"/>
        <end position="264"/>
    </location>
</feature>
<comment type="caution">
    <text evidence="2">The sequence shown here is derived from an EMBL/GenBank/DDBJ whole genome shotgun (WGS) entry which is preliminary data.</text>
</comment>
<dbReference type="InterPro" id="IPR019396">
    <property type="entry name" value="TM_Fragile-X-F-assoc"/>
</dbReference>
<accession>A0A9J6BBA9</accession>
<feature type="transmembrane region" description="Helical" evidence="1">
    <location>
        <begin position="38"/>
        <end position="66"/>
    </location>
</feature>
<keyword evidence="1" id="KW-0472">Membrane</keyword>